<dbReference type="PANTHER" id="PTHR34585">
    <property type="match status" value="1"/>
</dbReference>
<dbReference type="AlphaFoldDB" id="A0AAP2GFA9"/>
<proteinExistence type="predicted"/>
<evidence type="ECO:0000313" key="2">
    <source>
        <dbReference type="EMBL" id="MBT1689224.1"/>
    </source>
</evidence>
<feature type="domain" description="Helix-turn-helix" evidence="1">
    <location>
        <begin position="39"/>
        <end position="86"/>
    </location>
</feature>
<comment type="caution">
    <text evidence="2">The sequence shown here is derived from an EMBL/GenBank/DDBJ whole genome shotgun (WGS) entry which is preliminary data.</text>
</comment>
<protein>
    <submittedName>
        <fullName evidence="2">Helix-turn-helix domain-containing protein</fullName>
    </submittedName>
</protein>
<evidence type="ECO:0000259" key="1">
    <source>
        <dbReference type="Pfam" id="PF12728"/>
    </source>
</evidence>
<dbReference type="RefSeq" id="WP_254092447.1">
    <property type="nucleotide sequence ID" value="NZ_JAHESC010000037.1"/>
</dbReference>
<dbReference type="InterPro" id="IPR009061">
    <property type="entry name" value="DNA-bd_dom_put_sf"/>
</dbReference>
<accession>A0AAP2GFA9</accession>
<dbReference type="InterPro" id="IPR041657">
    <property type="entry name" value="HTH_17"/>
</dbReference>
<gene>
    <name evidence="2" type="ORF">KK078_21845</name>
</gene>
<evidence type="ECO:0000313" key="3">
    <source>
        <dbReference type="Proteomes" id="UP001319180"/>
    </source>
</evidence>
<dbReference type="EMBL" id="JAHESC010000037">
    <property type="protein sequence ID" value="MBT1689224.1"/>
    <property type="molecule type" value="Genomic_DNA"/>
</dbReference>
<dbReference type="Pfam" id="PF12728">
    <property type="entry name" value="HTH_17"/>
    <property type="match status" value="1"/>
</dbReference>
<name>A0AAP2GFA9_9BACT</name>
<keyword evidence="3" id="KW-1185">Reference proteome</keyword>
<dbReference type="PANTHER" id="PTHR34585:SF22">
    <property type="entry name" value="HELIX-TURN-HELIX DOMAIN-CONTAINING PROTEIN"/>
    <property type="match status" value="1"/>
</dbReference>
<organism evidence="2 3">
    <name type="scientific">Dawidia soli</name>
    <dbReference type="NCBI Taxonomy" id="2782352"/>
    <lineage>
        <taxon>Bacteria</taxon>
        <taxon>Pseudomonadati</taxon>
        <taxon>Bacteroidota</taxon>
        <taxon>Cytophagia</taxon>
        <taxon>Cytophagales</taxon>
        <taxon>Chryseotaleaceae</taxon>
        <taxon>Dawidia</taxon>
    </lineage>
</organism>
<dbReference type="SUPFAM" id="SSF46955">
    <property type="entry name" value="Putative DNA-binding domain"/>
    <property type="match status" value="1"/>
</dbReference>
<sequence>MSRYITLQDLEVSQRSLLANIKKLLLESAGQQLTLEYVRANEACRMLRISENTLRSLRRRNAIPFVKAGNAVYYRVTDLHRFLESNNTSTLKNR</sequence>
<reference evidence="2 3" key="1">
    <citation type="submission" date="2021-05" db="EMBL/GenBank/DDBJ databases">
        <title>A Polyphasic approach of four new species of the genus Ohtaekwangia: Ohtaekwangia histidinii sp. nov., Ohtaekwangia cretensis sp. nov., Ohtaekwangia indiensis sp. nov., Ohtaekwangia reichenbachii sp. nov. from diverse environment.</title>
        <authorList>
            <person name="Octaviana S."/>
        </authorList>
    </citation>
    <scope>NUCLEOTIDE SEQUENCE [LARGE SCALE GENOMIC DNA]</scope>
    <source>
        <strain evidence="2 3">PWU37</strain>
    </source>
</reference>
<dbReference type="Proteomes" id="UP001319180">
    <property type="component" value="Unassembled WGS sequence"/>
</dbReference>